<proteinExistence type="predicted"/>
<dbReference type="Proteomes" id="UP000463883">
    <property type="component" value="Chromosome"/>
</dbReference>
<sequence length="127" mass="14830">MRSFLISLVCLFLLIGTWSAYTNYSDEKIHEFINAIDEKILVEVEDGNWKQATDNFEELKDSWHDYKKTACFFFSTDKINEADYSIARTEYYIKSKDDSNSSGELSCLKEQLKFLHENESLSLSNLL</sequence>
<reference evidence="1 2" key="1">
    <citation type="submission" date="2020-01" db="EMBL/GenBank/DDBJ databases">
        <title>Genomic analysis of Aminipila sp. CBA3637.</title>
        <authorList>
            <person name="Kim Y.B."/>
            <person name="Roh S.W."/>
        </authorList>
    </citation>
    <scope>NUCLEOTIDE SEQUENCE [LARGE SCALE GENOMIC DNA]</scope>
    <source>
        <strain evidence="1 2">CBA3637</strain>
    </source>
</reference>
<dbReference type="InterPro" id="IPR025373">
    <property type="entry name" value="DUF4363"/>
</dbReference>
<gene>
    <name evidence="1" type="ORF">Ami3637_02190</name>
</gene>
<keyword evidence="2" id="KW-1185">Reference proteome</keyword>
<dbReference type="Pfam" id="PF14276">
    <property type="entry name" value="DUF4363"/>
    <property type="match status" value="1"/>
</dbReference>
<dbReference type="KEGG" id="amic:Ami3637_02190"/>
<name>A0A6P1MDZ8_9FIRM</name>
<accession>A0A6P1MDZ8</accession>
<dbReference type="AlphaFoldDB" id="A0A6P1MDZ8"/>
<protein>
    <submittedName>
        <fullName evidence="1">DUF4363 family protein</fullName>
    </submittedName>
</protein>
<evidence type="ECO:0000313" key="2">
    <source>
        <dbReference type="Proteomes" id="UP000463883"/>
    </source>
</evidence>
<dbReference type="RefSeq" id="WP_162361127.1">
    <property type="nucleotide sequence ID" value="NZ_CP047591.1"/>
</dbReference>
<organism evidence="1 2">
    <name type="scientific">Aminipila terrae</name>
    <dbReference type="NCBI Taxonomy" id="2697030"/>
    <lineage>
        <taxon>Bacteria</taxon>
        <taxon>Bacillati</taxon>
        <taxon>Bacillota</taxon>
        <taxon>Clostridia</taxon>
        <taxon>Peptostreptococcales</taxon>
        <taxon>Anaerovoracaceae</taxon>
        <taxon>Aminipila</taxon>
    </lineage>
</organism>
<evidence type="ECO:0000313" key="1">
    <source>
        <dbReference type="EMBL" id="QHI71353.1"/>
    </source>
</evidence>
<dbReference type="EMBL" id="CP047591">
    <property type="protein sequence ID" value="QHI71353.1"/>
    <property type="molecule type" value="Genomic_DNA"/>
</dbReference>